<evidence type="ECO:0000256" key="2">
    <source>
        <dbReference type="ARBA" id="ARBA00023002"/>
    </source>
</evidence>
<dbReference type="EMBL" id="CP026112">
    <property type="protein sequence ID" value="AUT61900.1"/>
    <property type="molecule type" value="Genomic_DNA"/>
</dbReference>
<dbReference type="GO" id="GO:0016491">
    <property type="term" value="F:oxidoreductase activity"/>
    <property type="evidence" value="ECO:0007669"/>
    <property type="project" value="UniProtKB-KW"/>
</dbReference>
<evidence type="ECO:0000256" key="1">
    <source>
        <dbReference type="ARBA" id="ARBA00007118"/>
    </source>
</evidence>
<dbReference type="RefSeq" id="WP_042312709.1">
    <property type="nucleotide sequence ID" value="NZ_CP026112.1"/>
</dbReference>
<evidence type="ECO:0000313" key="4">
    <source>
        <dbReference type="EMBL" id="AUT61900.1"/>
    </source>
</evidence>
<gene>
    <name evidence="4" type="ORF">C2L65_19615</name>
</gene>
<dbReference type="KEGG" id="pter:C2L65_19615"/>
<evidence type="ECO:0000259" key="3">
    <source>
        <dbReference type="Pfam" id="PF00881"/>
    </source>
</evidence>
<feature type="domain" description="Nitroreductase" evidence="3">
    <location>
        <begin position="12"/>
        <end position="187"/>
    </location>
</feature>
<dbReference type="SUPFAM" id="SSF55469">
    <property type="entry name" value="FMN-dependent nitroreductase-like"/>
    <property type="match status" value="1"/>
</dbReference>
<evidence type="ECO:0000313" key="5">
    <source>
        <dbReference type="Proteomes" id="UP000243502"/>
    </source>
</evidence>
<keyword evidence="2" id="KW-0560">Oxidoreductase</keyword>
<dbReference type="Pfam" id="PF00881">
    <property type="entry name" value="Nitroreductase"/>
    <property type="match status" value="1"/>
</dbReference>
<reference evidence="4 5" key="1">
    <citation type="submission" date="2018-01" db="EMBL/GenBank/DDBJ databases">
        <title>Species boundaries and ecological features among Paraburkholderia terrae DSMZ17804T, P. hospita DSMZ17164T and P. caribensis DSMZ13236T.</title>
        <authorList>
            <person name="Pratama A.A."/>
        </authorList>
    </citation>
    <scope>NUCLEOTIDE SEQUENCE [LARGE SCALE GENOMIC DNA]</scope>
    <source>
        <strain evidence="4 5">DSM 17804</strain>
    </source>
</reference>
<organism evidence="4 5">
    <name type="scientific">Paraburkholderia terrae</name>
    <dbReference type="NCBI Taxonomy" id="311230"/>
    <lineage>
        <taxon>Bacteria</taxon>
        <taxon>Pseudomonadati</taxon>
        <taxon>Pseudomonadota</taxon>
        <taxon>Betaproteobacteria</taxon>
        <taxon>Burkholderiales</taxon>
        <taxon>Burkholderiaceae</taxon>
        <taxon>Paraburkholderia</taxon>
    </lineage>
</organism>
<dbReference type="CDD" id="cd02137">
    <property type="entry name" value="MhqN-like"/>
    <property type="match status" value="1"/>
</dbReference>
<comment type="similarity">
    <text evidence="1">Belongs to the nitroreductase family.</text>
</comment>
<proteinExistence type="inferred from homology"/>
<dbReference type="AlphaFoldDB" id="A0A2I8EQX1"/>
<dbReference type="Gene3D" id="3.40.109.10">
    <property type="entry name" value="NADH Oxidase"/>
    <property type="match status" value="1"/>
</dbReference>
<name>A0A2I8EQX1_9BURK</name>
<sequence length="208" mass="22273">MSTVENPVESHIESRISANHFDTARHVADHEIEDLIRLATKAPSAFNLQNWKFVAVRTAGAKARLLPHAYGQQKVVDAAVTFIVCGTLEPHRTLPVALQPSVNAGLIDDATRDGWLGAARSMYQDNPALQRDEAIRSASLAAMTLMLAAQGKGLASGPMIGFDPAGVAREFGLASTDVPAMLVTVGYPAPGNWPQKPRRPVADVLQFA</sequence>
<accession>A0A2I8EQX1</accession>
<dbReference type="InterPro" id="IPR000415">
    <property type="entry name" value="Nitroreductase-like"/>
</dbReference>
<dbReference type="OrthoDB" id="9809288at2"/>
<dbReference type="PANTHER" id="PTHR43673:SF12">
    <property type="entry name" value="PROTEIN DRGA"/>
    <property type="match status" value="1"/>
</dbReference>
<dbReference type="InterPro" id="IPR029479">
    <property type="entry name" value="Nitroreductase"/>
</dbReference>
<protein>
    <submittedName>
        <fullName evidence="4">Nitroreductase family protein</fullName>
    </submittedName>
</protein>
<dbReference type="Proteomes" id="UP000243502">
    <property type="component" value="Chromosome 2"/>
</dbReference>
<dbReference type="PANTHER" id="PTHR43673">
    <property type="entry name" value="NAD(P)H NITROREDUCTASE YDGI-RELATED"/>
    <property type="match status" value="1"/>
</dbReference>